<keyword evidence="2" id="KW-1185">Reference proteome</keyword>
<evidence type="ECO:0000313" key="1">
    <source>
        <dbReference type="EMBL" id="KAB8339098.1"/>
    </source>
</evidence>
<name>A0A5N6KRE9_9ROSI</name>
<sequence>MTGCRRSNRSAVRSTSAFTSLTTLGQCCVTSSSVLADGPSSVEFSAYLKLGDAVCEEGHLIQEGVLPFVPVILVAGAERVEKV</sequence>
<protein>
    <submittedName>
        <fullName evidence="1">Uncharacterized protein</fullName>
    </submittedName>
</protein>
<evidence type="ECO:0000313" key="2">
    <source>
        <dbReference type="Proteomes" id="UP000327013"/>
    </source>
</evidence>
<dbReference type="AlphaFoldDB" id="A0A5N6KRE9"/>
<organism evidence="1 2">
    <name type="scientific">Carpinus fangiana</name>
    <dbReference type="NCBI Taxonomy" id="176857"/>
    <lineage>
        <taxon>Eukaryota</taxon>
        <taxon>Viridiplantae</taxon>
        <taxon>Streptophyta</taxon>
        <taxon>Embryophyta</taxon>
        <taxon>Tracheophyta</taxon>
        <taxon>Spermatophyta</taxon>
        <taxon>Magnoliopsida</taxon>
        <taxon>eudicotyledons</taxon>
        <taxon>Gunneridae</taxon>
        <taxon>Pentapetalae</taxon>
        <taxon>rosids</taxon>
        <taxon>fabids</taxon>
        <taxon>Fagales</taxon>
        <taxon>Betulaceae</taxon>
        <taxon>Carpinus</taxon>
    </lineage>
</organism>
<gene>
    <name evidence="1" type="ORF">FH972_022034</name>
</gene>
<reference evidence="1 2" key="1">
    <citation type="submission" date="2019-06" db="EMBL/GenBank/DDBJ databases">
        <title>A chromosomal-level reference genome of Carpinus fangiana (Coryloideae, Betulaceae).</title>
        <authorList>
            <person name="Yang X."/>
            <person name="Wang Z."/>
            <person name="Zhang L."/>
            <person name="Hao G."/>
            <person name="Liu J."/>
            <person name="Yang Y."/>
        </authorList>
    </citation>
    <scope>NUCLEOTIDE SEQUENCE [LARGE SCALE GENOMIC DNA]</scope>
    <source>
        <strain evidence="1">Cfa_2016G</strain>
        <tissue evidence="1">Leaf</tissue>
    </source>
</reference>
<dbReference type="Proteomes" id="UP000327013">
    <property type="component" value="Unassembled WGS sequence"/>
</dbReference>
<accession>A0A5N6KRE9</accession>
<dbReference type="EMBL" id="VIBQ01000010">
    <property type="protein sequence ID" value="KAB8339098.1"/>
    <property type="molecule type" value="Genomic_DNA"/>
</dbReference>
<comment type="caution">
    <text evidence="1">The sequence shown here is derived from an EMBL/GenBank/DDBJ whole genome shotgun (WGS) entry which is preliminary data.</text>
</comment>
<proteinExistence type="predicted"/>